<name>A0A6J6CKS1_9ZZZZ</name>
<dbReference type="EMBL" id="CAEZTC010000010">
    <property type="protein sequence ID" value="CAB4550919.1"/>
    <property type="molecule type" value="Genomic_DNA"/>
</dbReference>
<accession>A0A6J6CKS1</accession>
<reference evidence="1" key="1">
    <citation type="submission" date="2020-05" db="EMBL/GenBank/DDBJ databases">
        <authorList>
            <person name="Chiriac C."/>
            <person name="Salcher M."/>
            <person name="Ghai R."/>
            <person name="Kavagutti S V."/>
        </authorList>
    </citation>
    <scope>NUCLEOTIDE SEQUENCE</scope>
</reference>
<evidence type="ECO:0000313" key="1">
    <source>
        <dbReference type="EMBL" id="CAB4550919.1"/>
    </source>
</evidence>
<dbReference type="AlphaFoldDB" id="A0A6J6CKS1"/>
<proteinExistence type="predicted"/>
<protein>
    <submittedName>
        <fullName evidence="1">Unannotated protein</fullName>
    </submittedName>
</protein>
<sequence length="38" mass="4082">MLKKYERLLSAPAVTATFLAKLLATALAMRVFPHPGGP</sequence>
<organism evidence="1">
    <name type="scientific">freshwater metagenome</name>
    <dbReference type="NCBI Taxonomy" id="449393"/>
    <lineage>
        <taxon>unclassified sequences</taxon>
        <taxon>metagenomes</taxon>
        <taxon>ecological metagenomes</taxon>
    </lineage>
</organism>
<gene>
    <name evidence="1" type="ORF">UFOPK1572_00159</name>
</gene>